<accession>A0A8S1SB40</accession>
<feature type="signal peptide" evidence="3">
    <location>
        <begin position="1"/>
        <end position="15"/>
    </location>
</feature>
<reference evidence="5" key="1">
    <citation type="submission" date="2021-01" db="EMBL/GenBank/DDBJ databases">
        <authorList>
            <consortium name="Genoscope - CEA"/>
            <person name="William W."/>
        </authorList>
    </citation>
    <scope>NUCLEOTIDE SEQUENCE</scope>
</reference>
<dbReference type="SMART" id="SM01057">
    <property type="entry name" value="Carb_anhydrase"/>
    <property type="match status" value="1"/>
</dbReference>
<gene>
    <name evidence="5" type="ORF">POCTA_138.1.T0070326</name>
</gene>
<dbReference type="InterPro" id="IPR023561">
    <property type="entry name" value="Carbonic_anhydrase_a-class"/>
</dbReference>
<comment type="similarity">
    <text evidence="1">Belongs to the alpha-carbonic anhydrase family.</text>
</comment>
<dbReference type="PANTHER" id="PTHR18952">
    <property type="entry name" value="CARBONIC ANHYDRASE"/>
    <property type="match status" value="1"/>
</dbReference>
<evidence type="ECO:0000256" key="1">
    <source>
        <dbReference type="ARBA" id="ARBA00010718"/>
    </source>
</evidence>
<dbReference type="GO" id="GO:0008270">
    <property type="term" value="F:zinc ion binding"/>
    <property type="evidence" value="ECO:0007669"/>
    <property type="project" value="InterPro"/>
</dbReference>
<dbReference type="AlphaFoldDB" id="A0A8S1SB40"/>
<dbReference type="OrthoDB" id="429145at2759"/>
<evidence type="ECO:0000313" key="5">
    <source>
        <dbReference type="EMBL" id="CAD8136309.1"/>
    </source>
</evidence>
<evidence type="ECO:0000313" key="6">
    <source>
        <dbReference type="Proteomes" id="UP000683925"/>
    </source>
</evidence>
<feature type="chain" id="PRO_5035727925" description="Alpha-carbonic anhydrase domain-containing protein" evidence="3">
    <location>
        <begin position="16"/>
        <end position="270"/>
    </location>
</feature>
<comment type="caution">
    <text evidence="5">The sequence shown here is derived from an EMBL/GenBank/DDBJ whole genome shotgun (WGS) entry which is preliminary data.</text>
</comment>
<dbReference type="InterPro" id="IPR001148">
    <property type="entry name" value="CA_dom"/>
</dbReference>
<comment type="catalytic activity">
    <reaction evidence="2">
        <text>hydrogencarbonate + H(+) = CO2 + H2O</text>
        <dbReference type="Rhea" id="RHEA:10748"/>
        <dbReference type="ChEBI" id="CHEBI:15377"/>
        <dbReference type="ChEBI" id="CHEBI:15378"/>
        <dbReference type="ChEBI" id="CHEBI:16526"/>
        <dbReference type="ChEBI" id="CHEBI:17544"/>
        <dbReference type="EC" id="4.2.1.1"/>
    </reaction>
</comment>
<sequence length="270" mass="31536">MILSLLILSLSTVYGSDDYDYTQNGKDWPDIHEYCFGKKLQSPINLDNNYTNTNEDDMYFFPKYKPTKVRITKNQTTHRIIPAADTDNFGPLYTVNSWSDSVAYGGKIIFFRSEAEHKINGVQYNLEVQIQHTMLFATIQNRSTVSVFFIQDDTAQKHPFLQSVIDNYNKEDFILDLSELVTSAFSIQPYYLYAGSFTYPDCTERNSWYVFERPFKAPSSQLSFFYNLYHNTETFPNGNYRVIQDRKSSAKNVKVYYRRDPYAATAQEEQ</sequence>
<dbReference type="PROSITE" id="PS51144">
    <property type="entry name" value="ALPHA_CA_2"/>
    <property type="match status" value="1"/>
</dbReference>
<proteinExistence type="inferred from homology"/>
<dbReference type="Proteomes" id="UP000683925">
    <property type="component" value="Unassembled WGS sequence"/>
</dbReference>
<protein>
    <recommendedName>
        <fullName evidence="4">Alpha-carbonic anhydrase domain-containing protein</fullName>
    </recommendedName>
</protein>
<dbReference type="PANTHER" id="PTHR18952:SF265">
    <property type="entry name" value="CARBONIC ANHYDRASE"/>
    <property type="match status" value="1"/>
</dbReference>
<evidence type="ECO:0000256" key="2">
    <source>
        <dbReference type="ARBA" id="ARBA00048348"/>
    </source>
</evidence>
<keyword evidence="3" id="KW-0732">Signal</keyword>
<evidence type="ECO:0000256" key="3">
    <source>
        <dbReference type="SAM" id="SignalP"/>
    </source>
</evidence>
<evidence type="ECO:0000259" key="4">
    <source>
        <dbReference type="PROSITE" id="PS51144"/>
    </source>
</evidence>
<feature type="domain" description="Alpha-carbonic anhydrase" evidence="4">
    <location>
        <begin position="17"/>
        <end position="257"/>
    </location>
</feature>
<dbReference type="OMA" id="THRIIPA"/>
<keyword evidence="6" id="KW-1185">Reference proteome</keyword>
<dbReference type="EMBL" id="CAJJDP010000006">
    <property type="protein sequence ID" value="CAD8136309.1"/>
    <property type="molecule type" value="Genomic_DNA"/>
</dbReference>
<organism evidence="5 6">
    <name type="scientific">Paramecium octaurelia</name>
    <dbReference type="NCBI Taxonomy" id="43137"/>
    <lineage>
        <taxon>Eukaryota</taxon>
        <taxon>Sar</taxon>
        <taxon>Alveolata</taxon>
        <taxon>Ciliophora</taxon>
        <taxon>Intramacronucleata</taxon>
        <taxon>Oligohymenophorea</taxon>
        <taxon>Peniculida</taxon>
        <taxon>Parameciidae</taxon>
        <taxon>Paramecium</taxon>
    </lineage>
</organism>
<dbReference type="Pfam" id="PF00194">
    <property type="entry name" value="Carb_anhydrase"/>
    <property type="match status" value="1"/>
</dbReference>
<name>A0A8S1SB40_PAROT</name>
<dbReference type="GO" id="GO:0004089">
    <property type="term" value="F:carbonate dehydratase activity"/>
    <property type="evidence" value="ECO:0007669"/>
    <property type="project" value="UniProtKB-EC"/>
</dbReference>